<accession>A0A1G2ELE6</accession>
<protein>
    <submittedName>
        <fullName evidence="1">Uncharacterized protein</fullName>
    </submittedName>
</protein>
<name>A0A1G2ELE6_9BACT</name>
<sequence>MNKKKMSKSIKVYIRREKARIRKTVLSLKKQKELINELYKKCEPRREISIKNNRGGNSI</sequence>
<proteinExistence type="predicted"/>
<organism evidence="1 2">
    <name type="scientific">Candidatus Nealsonbacteria bacterium RIFOXYC1_FULL_40_7</name>
    <dbReference type="NCBI Taxonomy" id="1801678"/>
    <lineage>
        <taxon>Bacteria</taxon>
        <taxon>Candidatus Nealsoniibacteriota</taxon>
    </lineage>
</organism>
<dbReference type="EMBL" id="MHMN01000058">
    <property type="protein sequence ID" value="OGZ26634.1"/>
    <property type="molecule type" value="Genomic_DNA"/>
</dbReference>
<evidence type="ECO:0000313" key="2">
    <source>
        <dbReference type="Proteomes" id="UP000176326"/>
    </source>
</evidence>
<dbReference type="Proteomes" id="UP000176326">
    <property type="component" value="Unassembled WGS sequence"/>
</dbReference>
<reference evidence="1 2" key="1">
    <citation type="journal article" date="2016" name="Nat. Commun.">
        <title>Thousands of microbial genomes shed light on interconnected biogeochemical processes in an aquifer system.</title>
        <authorList>
            <person name="Anantharaman K."/>
            <person name="Brown C.T."/>
            <person name="Hug L.A."/>
            <person name="Sharon I."/>
            <person name="Castelle C.J."/>
            <person name="Probst A.J."/>
            <person name="Thomas B.C."/>
            <person name="Singh A."/>
            <person name="Wilkins M.J."/>
            <person name="Karaoz U."/>
            <person name="Brodie E.L."/>
            <person name="Williams K.H."/>
            <person name="Hubbard S.S."/>
            <person name="Banfield J.F."/>
        </authorList>
    </citation>
    <scope>NUCLEOTIDE SEQUENCE [LARGE SCALE GENOMIC DNA]</scope>
</reference>
<gene>
    <name evidence="1" type="ORF">A2427_04750</name>
</gene>
<evidence type="ECO:0000313" key="1">
    <source>
        <dbReference type="EMBL" id="OGZ26634.1"/>
    </source>
</evidence>
<comment type="caution">
    <text evidence="1">The sequence shown here is derived from an EMBL/GenBank/DDBJ whole genome shotgun (WGS) entry which is preliminary data.</text>
</comment>
<dbReference type="AlphaFoldDB" id="A0A1G2ELE6"/>